<reference evidence="1" key="1">
    <citation type="submission" date="2019-08" db="EMBL/GenBank/DDBJ databases">
        <authorList>
            <person name="Kucharzyk K."/>
            <person name="Murdoch R.W."/>
            <person name="Higgins S."/>
            <person name="Loffler F."/>
        </authorList>
    </citation>
    <scope>NUCLEOTIDE SEQUENCE</scope>
</reference>
<name>A0A645D238_9ZZZZ</name>
<accession>A0A645D238</accession>
<sequence length="127" mass="13896">MKKIQKQFFLDVLLAFYVGVNPFLAGDSPYPGVIPVIHGRNVALLNFQVVLLVLQARFHGIESGFYPVIQVDHGLVTARSNAREPVSLQNQIIVGIDLSCQGFTVYPGVCGDKLIVVSFSLNIIIQA</sequence>
<protein>
    <submittedName>
        <fullName evidence="1">Uncharacterized protein</fullName>
    </submittedName>
</protein>
<organism evidence="1">
    <name type="scientific">bioreactor metagenome</name>
    <dbReference type="NCBI Taxonomy" id="1076179"/>
    <lineage>
        <taxon>unclassified sequences</taxon>
        <taxon>metagenomes</taxon>
        <taxon>ecological metagenomes</taxon>
    </lineage>
</organism>
<comment type="caution">
    <text evidence="1">The sequence shown here is derived from an EMBL/GenBank/DDBJ whole genome shotgun (WGS) entry which is preliminary data.</text>
</comment>
<proteinExistence type="predicted"/>
<dbReference type="AlphaFoldDB" id="A0A645D238"/>
<evidence type="ECO:0000313" key="1">
    <source>
        <dbReference type="EMBL" id="MPM83183.1"/>
    </source>
</evidence>
<dbReference type="EMBL" id="VSSQ01032046">
    <property type="protein sequence ID" value="MPM83183.1"/>
    <property type="molecule type" value="Genomic_DNA"/>
</dbReference>
<gene>
    <name evidence="1" type="ORF">SDC9_130246</name>
</gene>